<dbReference type="SUPFAM" id="SSF47954">
    <property type="entry name" value="Cyclin-like"/>
    <property type="match status" value="1"/>
</dbReference>
<evidence type="ECO:0000259" key="2">
    <source>
        <dbReference type="SMART" id="SM01332"/>
    </source>
</evidence>
<dbReference type="Proteomes" id="UP000504624">
    <property type="component" value="Unplaced"/>
</dbReference>
<dbReference type="SMART" id="SM01332">
    <property type="entry name" value="Cyclin_C"/>
    <property type="match status" value="1"/>
</dbReference>
<protein>
    <submittedName>
        <fullName evidence="4">G2/mitotic-specific cyclin-B1</fullName>
    </submittedName>
</protein>
<sequence length="93" mass="10742">MATRATRVDSKQYVLAKYLMELCIVDYDMDHFPPSRIAAAVFCLPLKLLNGCELLPFLQRYMFYTEGDLLPIMQHMAKNVVLVNKDVATRRQS</sequence>
<dbReference type="AlphaFoldDB" id="A0A6J0GP19"/>
<evidence type="ECO:0000313" key="4">
    <source>
        <dbReference type="RefSeq" id="XP_017663768.1"/>
    </source>
</evidence>
<feature type="domain" description="Cyclin C-terminal" evidence="2">
    <location>
        <begin position="2"/>
        <end position="93"/>
    </location>
</feature>
<gene>
    <name evidence="4" type="primary">CCNB1</name>
</gene>
<keyword evidence="3" id="KW-1185">Reference proteome</keyword>
<feature type="domain" description="Cyclin-like" evidence="1">
    <location>
        <begin position="1"/>
        <end position="78"/>
    </location>
</feature>
<accession>A0A6J0GP19</accession>
<evidence type="ECO:0000313" key="3">
    <source>
        <dbReference type="Proteomes" id="UP000504624"/>
    </source>
</evidence>
<dbReference type="InterPro" id="IPR036915">
    <property type="entry name" value="Cyclin-like_sf"/>
</dbReference>
<dbReference type="RefSeq" id="XP_017663768.1">
    <property type="nucleotide sequence ID" value="XM_017808279.1"/>
</dbReference>
<proteinExistence type="predicted"/>
<dbReference type="InterPro" id="IPR004367">
    <property type="entry name" value="Cyclin_C-dom"/>
</dbReference>
<dbReference type="Pfam" id="PF02984">
    <property type="entry name" value="Cyclin_C"/>
    <property type="match status" value="1"/>
</dbReference>
<dbReference type="OrthoDB" id="9212417at2759"/>
<reference evidence="4" key="1">
    <citation type="submission" date="2025-08" db="UniProtKB">
        <authorList>
            <consortium name="RefSeq"/>
        </authorList>
    </citation>
    <scope>IDENTIFICATION</scope>
</reference>
<organism evidence="3 4">
    <name type="scientific">Lepidothrix coronata</name>
    <name type="common">blue-crowned manakin</name>
    <dbReference type="NCBI Taxonomy" id="321398"/>
    <lineage>
        <taxon>Eukaryota</taxon>
        <taxon>Metazoa</taxon>
        <taxon>Chordata</taxon>
        <taxon>Craniata</taxon>
        <taxon>Vertebrata</taxon>
        <taxon>Euteleostomi</taxon>
        <taxon>Archelosauria</taxon>
        <taxon>Archosauria</taxon>
        <taxon>Dinosauria</taxon>
        <taxon>Saurischia</taxon>
        <taxon>Theropoda</taxon>
        <taxon>Coelurosauria</taxon>
        <taxon>Aves</taxon>
        <taxon>Neognathae</taxon>
        <taxon>Neoaves</taxon>
        <taxon>Telluraves</taxon>
        <taxon>Australaves</taxon>
        <taxon>Passeriformes</taxon>
        <taxon>Pipridae</taxon>
        <taxon>Lepidothrix</taxon>
    </lineage>
</organism>
<name>A0A6J0GP19_9PASS</name>
<dbReference type="GeneID" id="108494102"/>
<dbReference type="CTD" id="891"/>
<evidence type="ECO:0000259" key="1">
    <source>
        <dbReference type="SMART" id="SM00385"/>
    </source>
</evidence>
<dbReference type="InterPro" id="IPR013763">
    <property type="entry name" value="Cyclin-like_dom"/>
</dbReference>
<dbReference type="Gene3D" id="1.10.472.10">
    <property type="entry name" value="Cyclin-like"/>
    <property type="match status" value="1"/>
</dbReference>
<dbReference type="SMART" id="SM00385">
    <property type="entry name" value="CYCLIN"/>
    <property type="match status" value="1"/>
</dbReference>